<dbReference type="EMBL" id="JACGWJ010000011">
    <property type="protein sequence ID" value="KAL0387500.1"/>
    <property type="molecule type" value="Genomic_DNA"/>
</dbReference>
<sequence>MASTVSELLWITYLLRDFGVSVSLPILFWWIIRPVHITTNPIFHERTKHLDIDFHLVRDQFKLGFIAPSHILSSAQLADLFTKSLPVGDFIRFLSKMGFSSPRPILRGGCSEVQMMLIQEAQTKMMIQRLVLKRSTFEGPYLTT</sequence>
<reference evidence="2" key="2">
    <citation type="journal article" date="2024" name="Plant">
        <title>Genomic evolution and insights into agronomic trait innovations of Sesamum species.</title>
        <authorList>
            <person name="Miao H."/>
            <person name="Wang L."/>
            <person name="Qu L."/>
            <person name="Liu H."/>
            <person name="Sun Y."/>
            <person name="Le M."/>
            <person name="Wang Q."/>
            <person name="Wei S."/>
            <person name="Zheng Y."/>
            <person name="Lin W."/>
            <person name="Duan Y."/>
            <person name="Cao H."/>
            <person name="Xiong S."/>
            <person name="Wang X."/>
            <person name="Wei L."/>
            <person name="Li C."/>
            <person name="Ma Q."/>
            <person name="Ju M."/>
            <person name="Zhao R."/>
            <person name="Li G."/>
            <person name="Mu C."/>
            <person name="Tian Q."/>
            <person name="Mei H."/>
            <person name="Zhang T."/>
            <person name="Gao T."/>
            <person name="Zhang H."/>
        </authorList>
    </citation>
    <scope>NUCLEOTIDE SEQUENCE</scope>
    <source>
        <strain evidence="2">G02</strain>
    </source>
</reference>
<organism evidence="2">
    <name type="scientific">Sesamum radiatum</name>
    <name type="common">Black benniseed</name>
    <dbReference type="NCBI Taxonomy" id="300843"/>
    <lineage>
        <taxon>Eukaryota</taxon>
        <taxon>Viridiplantae</taxon>
        <taxon>Streptophyta</taxon>
        <taxon>Embryophyta</taxon>
        <taxon>Tracheophyta</taxon>
        <taxon>Spermatophyta</taxon>
        <taxon>Magnoliopsida</taxon>
        <taxon>eudicotyledons</taxon>
        <taxon>Gunneridae</taxon>
        <taxon>Pentapetalae</taxon>
        <taxon>asterids</taxon>
        <taxon>lamiids</taxon>
        <taxon>Lamiales</taxon>
        <taxon>Pedaliaceae</taxon>
        <taxon>Sesamum</taxon>
    </lineage>
</organism>
<accession>A0AAW2S4Q0</accession>
<reference evidence="2" key="1">
    <citation type="submission" date="2020-06" db="EMBL/GenBank/DDBJ databases">
        <authorList>
            <person name="Li T."/>
            <person name="Hu X."/>
            <person name="Zhang T."/>
            <person name="Song X."/>
            <person name="Zhang H."/>
            <person name="Dai N."/>
            <person name="Sheng W."/>
            <person name="Hou X."/>
            <person name="Wei L."/>
        </authorList>
    </citation>
    <scope>NUCLEOTIDE SEQUENCE</scope>
    <source>
        <strain evidence="2">G02</strain>
        <tissue evidence="2">Leaf</tissue>
    </source>
</reference>
<gene>
    <name evidence="2" type="ORF">Sradi_2631800</name>
</gene>
<feature type="transmembrane region" description="Helical" evidence="1">
    <location>
        <begin position="13"/>
        <end position="32"/>
    </location>
</feature>
<name>A0AAW2S4Q0_SESRA</name>
<evidence type="ECO:0000313" key="2">
    <source>
        <dbReference type="EMBL" id="KAL0387500.1"/>
    </source>
</evidence>
<proteinExistence type="predicted"/>
<keyword evidence="1" id="KW-1133">Transmembrane helix</keyword>
<evidence type="ECO:0000256" key="1">
    <source>
        <dbReference type="SAM" id="Phobius"/>
    </source>
</evidence>
<keyword evidence="1" id="KW-0472">Membrane</keyword>
<dbReference type="CDD" id="cd09272">
    <property type="entry name" value="RNase_HI_RT_Ty1"/>
    <property type="match status" value="1"/>
</dbReference>
<dbReference type="AlphaFoldDB" id="A0AAW2S4Q0"/>
<protein>
    <submittedName>
        <fullName evidence="2">Uncharacterized protein</fullName>
    </submittedName>
</protein>
<keyword evidence="1" id="KW-0812">Transmembrane</keyword>
<comment type="caution">
    <text evidence="2">The sequence shown here is derived from an EMBL/GenBank/DDBJ whole genome shotgun (WGS) entry which is preliminary data.</text>
</comment>